<dbReference type="SUPFAM" id="SSF53474">
    <property type="entry name" value="alpha/beta-Hydrolases"/>
    <property type="match status" value="1"/>
</dbReference>
<dbReference type="GO" id="GO:0016787">
    <property type="term" value="F:hydrolase activity"/>
    <property type="evidence" value="ECO:0007669"/>
    <property type="project" value="UniProtKB-KW"/>
</dbReference>
<keyword evidence="3" id="KW-1185">Reference proteome</keyword>
<dbReference type="PANTHER" id="PTHR46623:SF6">
    <property type="entry name" value="ALPHA_BETA-HYDROLASES SUPERFAMILY PROTEIN"/>
    <property type="match status" value="1"/>
</dbReference>
<dbReference type="OrthoDB" id="9787933at2"/>
<feature type="domain" description="Dienelactone hydrolase" evidence="1">
    <location>
        <begin position="20"/>
        <end position="246"/>
    </location>
</feature>
<protein>
    <submittedName>
        <fullName evidence="2">Dienelactone hydrolase-like enzyme</fullName>
    </submittedName>
</protein>
<dbReference type="PANTHER" id="PTHR46623">
    <property type="entry name" value="CARBOXYMETHYLENEBUTENOLIDASE-RELATED"/>
    <property type="match status" value="1"/>
</dbReference>
<dbReference type="InterPro" id="IPR051049">
    <property type="entry name" value="Dienelactone_hydrolase-like"/>
</dbReference>
<dbReference type="HOGENOM" id="CLU_054590_7_3_3"/>
<reference evidence="2 3" key="1">
    <citation type="submission" date="2012-06" db="EMBL/GenBank/DDBJ databases">
        <title>Finished chromosome of genome of Microcoleus sp. PCC 7113.</title>
        <authorList>
            <consortium name="US DOE Joint Genome Institute"/>
            <person name="Gugger M."/>
            <person name="Coursin T."/>
            <person name="Rippka R."/>
            <person name="Tandeau De Marsac N."/>
            <person name="Huntemann M."/>
            <person name="Wei C.-L."/>
            <person name="Han J."/>
            <person name="Detter J.C."/>
            <person name="Han C."/>
            <person name="Tapia R."/>
            <person name="Chen A."/>
            <person name="Kyrpides N."/>
            <person name="Mavromatis K."/>
            <person name="Markowitz V."/>
            <person name="Szeto E."/>
            <person name="Ivanova N."/>
            <person name="Pagani I."/>
            <person name="Pati A."/>
            <person name="Goodwin L."/>
            <person name="Nordberg H.P."/>
            <person name="Cantor M.N."/>
            <person name="Hua S.X."/>
            <person name="Woyke T."/>
            <person name="Kerfeld C.A."/>
        </authorList>
    </citation>
    <scope>NUCLEOTIDE SEQUENCE [LARGE SCALE GENOMIC DNA]</scope>
    <source>
        <strain evidence="2 3">PCC 7113</strain>
    </source>
</reference>
<accession>K9WLZ9</accession>
<organism evidence="2 3">
    <name type="scientific">Allocoleopsis franciscana PCC 7113</name>
    <dbReference type="NCBI Taxonomy" id="1173027"/>
    <lineage>
        <taxon>Bacteria</taxon>
        <taxon>Bacillati</taxon>
        <taxon>Cyanobacteriota</taxon>
        <taxon>Cyanophyceae</taxon>
        <taxon>Coleofasciculales</taxon>
        <taxon>Coleofasciculaceae</taxon>
        <taxon>Allocoleopsis</taxon>
        <taxon>Allocoleopsis franciscana</taxon>
    </lineage>
</organism>
<dbReference type="RefSeq" id="WP_015184964.1">
    <property type="nucleotide sequence ID" value="NC_019738.1"/>
</dbReference>
<dbReference type="InterPro" id="IPR002925">
    <property type="entry name" value="Dienelactn_hydro"/>
</dbReference>
<dbReference type="Gene3D" id="3.40.50.1820">
    <property type="entry name" value="alpha/beta hydrolase"/>
    <property type="match status" value="1"/>
</dbReference>
<gene>
    <name evidence="2" type="ORF">Mic7113_5175</name>
</gene>
<evidence type="ECO:0000313" key="2">
    <source>
        <dbReference type="EMBL" id="AFZ20831.1"/>
    </source>
</evidence>
<sequence>MANREIKTKSVKIANGSLQIEAYLAMPADTGSFPGVVVLQEIFGVNDHIRDVTRRIAQEGYVAIAPALYQRQAPGFETGYTDKDIQIGRKYKDRTTAEELKSDIQATINYLIGQTPAKPNSIGCIGFCFGGHVAYLAATLPDIHATASFYGAGITTMTPGGGAPTITQTKDIGGGTIYLFFGMNDASIPSQQIDQIEQTLNKHQVMHRIFRYPEADHGFFCDQRASYNEAAAADAWVQVKQLFRQELTLAST</sequence>
<evidence type="ECO:0000313" key="3">
    <source>
        <dbReference type="Proteomes" id="UP000010471"/>
    </source>
</evidence>
<dbReference type="KEGG" id="mic:Mic7113_5175"/>
<dbReference type="Proteomes" id="UP000010471">
    <property type="component" value="Chromosome"/>
</dbReference>
<dbReference type="STRING" id="1173027.Mic7113_5175"/>
<dbReference type="InterPro" id="IPR029058">
    <property type="entry name" value="AB_hydrolase_fold"/>
</dbReference>
<dbReference type="PATRIC" id="fig|1173027.3.peg.5735"/>
<name>K9WLZ9_9CYAN</name>
<evidence type="ECO:0000259" key="1">
    <source>
        <dbReference type="Pfam" id="PF01738"/>
    </source>
</evidence>
<dbReference type="eggNOG" id="COG0412">
    <property type="taxonomic scope" value="Bacteria"/>
</dbReference>
<proteinExistence type="predicted"/>
<dbReference type="AlphaFoldDB" id="K9WLZ9"/>
<dbReference type="Pfam" id="PF01738">
    <property type="entry name" value="DLH"/>
    <property type="match status" value="1"/>
</dbReference>
<dbReference type="EMBL" id="CP003630">
    <property type="protein sequence ID" value="AFZ20831.1"/>
    <property type="molecule type" value="Genomic_DNA"/>
</dbReference>
<keyword evidence="2" id="KW-0378">Hydrolase</keyword>